<dbReference type="STRING" id="1423811.FC72_GL001286"/>
<accession>A0A0R1J5B9</accession>
<dbReference type="PROSITE" id="PS01326">
    <property type="entry name" value="DAP_EPIMERASE"/>
    <property type="match status" value="1"/>
</dbReference>
<feature type="binding site" evidence="8">
    <location>
        <begin position="81"/>
        <end position="82"/>
    </location>
    <ligand>
        <name>substrate</name>
    </ligand>
</feature>
<dbReference type="InterPro" id="IPR018510">
    <property type="entry name" value="DAP_epimerase_AS"/>
</dbReference>
<keyword evidence="4 8" id="KW-0028">Amino-acid biosynthesis</keyword>
<feature type="active site" description="Proton acceptor" evidence="8">
    <location>
        <position position="230"/>
    </location>
</feature>
<dbReference type="EMBL" id="AZDG01000027">
    <property type="protein sequence ID" value="KRK63633.1"/>
    <property type="molecule type" value="Genomic_DNA"/>
</dbReference>
<comment type="function">
    <text evidence="8">Catalyzes the stereoinversion of LL-2,6-diaminopimelate (L,L-DAP) to meso-diaminopimelate (meso-DAP), a precursor of L-lysine and an essential component of the bacterial peptidoglycan.</text>
</comment>
<evidence type="ECO:0000256" key="8">
    <source>
        <dbReference type="HAMAP-Rule" id="MF_00197"/>
    </source>
</evidence>
<name>A0A0R1J5B9_9LACO</name>
<evidence type="ECO:0000256" key="9">
    <source>
        <dbReference type="PROSITE-ProRule" id="PRU10125"/>
    </source>
</evidence>
<reference evidence="10 11" key="1">
    <citation type="journal article" date="2015" name="Genome Announc.">
        <title>Expanding the biotechnology potential of lactobacilli through comparative genomics of 213 strains and associated genera.</title>
        <authorList>
            <person name="Sun Z."/>
            <person name="Harris H.M."/>
            <person name="McCann A."/>
            <person name="Guo C."/>
            <person name="Argimon S."/>
            <person name="Zhang W."/>
            <person name="Yang X."/>
            <person name="Jeffery I.B."/>
            <person name="Cooney J.C."/>
            <person name="Kagawa T.F."/>
            <person name="Liu W."/>
            <person name="Song Y."/>
            <person name="Salvetti E."/>
            <person name="Wrobel A."/>
            <person name="Rasinkangas P."/>
            <person name="Parkhill J."/>
            <person name="Rea M.C."/>
            <person name="O'Sullivan O."/>
            <person name="Ritari J."/>
            <person name="Douillard F.P."/>
            <person name="Paul Ross R."/>
            <person name="Yang R."/>
            <person name="Briner A.E."/>
            <person name="Felis G.E."/>
            <person name="de Vos W.M."/>
            <person name="Barrangou R."/>
            <person name="Klaenhammer T.R."/>
            <person name="Caufield P.W."/>
            <person name="Cui Y."/>
            <person name="Zhang H."/>
            <person name="O'Toole P.W."/>
        </authorList>
    </citation>
    <scope>NUCLEOTIDE SEQUENCE [LARGE SCALE GENOMIC DNA]</scope>
    <source>
        <strain evidence="10 11">DSM 20183</strain>
    </source>
</reference>
<feature type="active site" evidence="9">
    <location>
        <position position="80"/>
    </location>
</feature>
<dbReference type="NCBIfam" id="TIGR00652">
    <property type="entry name" value="DapF"/>
    <property type="match status" value="1"/>
</dbReference>
<dbReference type="PANTHER" id="PTHR31689">
    <property type="entry name" value="DIAMINOPIMELATE EPIMERASE, CHLOROPLASTIC"/>
    <property type="match status" value="1"/>
</dbReference>
<evidence type="ECO:0000256" key="1">
    <source>
        <dbReference type="ARBA" id="ARBA00005196"/>
    </source>
</evidence>
<evidence type="ECO:0000256" key="7">
    <source>
        <dbReference type="ARBA" id="ARBA00051712"/>
    </source>
</evidence>
<evidence type="ECO:0000256" key="6">
    <source>
        <dbReference type="ARBA" id="ARBA00023235"/>
    </source>
</evidence>
<comment type="pathway">
    <text evidence="1 8">Amino-acid biosynthesis; L-lysine biosynthesis via DAP pathway; DL-2,6-diaminopimelate from LL-2,6-diaminopimelate: step 1/1.</text>
</comment>
<evidence type="ECO:0000256" key="5">
    <source>
        <dbReference type="ARBA" id="ARBA00023154"/>
    </source>
</evidence>
<dbReference type="PANTHER" id="PTHR31689:SF0">
    <property type="entry name" value="DIAMINOPIMELATE EPIMERASE"/>
    <property type="match status" value="1"/>
</dbReference>
<comment type="similarity">
    <text evidence="2 8">Belongs to the diaminopimelate epimerase family.</text>
</comment>
<comment type="subunit">
    <text evidence="8">Homodimer.</text>
</comment>
<dbReference type="PATRIC" id="fig|1423811.3.peg.1310"/>
<feature type="binding site" evidence="8">
    <location>
        <position position="203"/>
    </location>
    <ligand>
        <name>substrate</name>
    </ligand>
</feature>
<organism evidence="10 11">
    <name type="scientific">Companilactobacillus tucceti DSM 20183</name>
    <dbReference type="NCBI Taxonomy" id="1423811"/>
    <lineage>
        <taxon>Bacteria</taxon>
        <taxon>Bacillati</taxon>
        <taxon>Bacillota</taxon>
        <taxon>Bacilli</taxon>
        <taxon>Lactobacillales</taxon>
        <taxon>Lactobacillaceae</taxon>
        <taxon>Companilactobacillus</taxon>
    </lineage>
</organism>
<comment type="catalytic activity">
    <reaction evidence="7 8">
        <text>(2S,6S)-2,6-diaminopimelate = meso-2,6-diaminopimelate</text>
        <dbReference type="Rhea" id="RHEA:15393"/>
        <dbReference type="ChEBI" id="CHEBI:57609"/>
        <dbReference type="ChEBI" id="CHEBI:57791"/>
        <dbReference type="EC" id="5.1.1.7"/>
    </reaction>
</comment>
<dbReference type="Pfam" id="PF01678">
    <property type="entry name" value="DAP_epimerase"/>
    <property type="match status" value="2"/>
</dbReference>
<proteinExistence type="inferred from homology"/>
<dbReference type="GO" id="GO:0005829">
    <property type="term" value="C:cytosol"/>
    <property type="evidence" value="ECO:0007669"/>
    <property type="project" value="TreeGrafter"/>
</dbReference>
<evidence type="ECO:0000313" key="10">
    <source>
        <dbReference type="EMBL" id="KRK63633.1"/>
    </source>
</evidence>
<feature type="binding site" evidence="8">
    <location>
        <begin position="231"/>
        <end position="232"/>
    </location>
    <ligand>
        <name>substrate</name>
    </ligand>
</feature>
<evidence type="ECO:0000256" key="2">
    <source>
        <dbReference type="ARBA" id="ARBA00010219"/>
    </source>
</evidence>
<comment type="caution">
    <text evidence="10">The sequence shown here is derived from an EMBL/GenBank/DDBJ whole genome shotgun (WGS) entry which is preliminary data.</text>
</comment>
<evidence type="ECO:0000256" key="4">
    <source>
        <dbReference type="ARBA" id="ARBA00022605"/>
    </source>
</evidence>
<dbReference type="Gene3D" id="3.10.310.10">
    <property type="entry name" value="Diaminopimelate Epimerase, Chain A, domain 1"/>
    <property type="match status" value="2"/>
</dbReference>
<sequence length="325" mass="35666">MVQILKVHGSENQFFILDQTKLQNQLSDKELKGLAVKICSSKNGLLGGSDGLLVINDSKYDDCLGQMRVINADGSEAKMCGNGLRTVSRYLSEKFKKDEFKVETLENNLSVKKSQNLADGVPAFSVEISPISFAKADLPFSYKAMDQLIDTEIPEFIPNQSFTAIAVPNPHLISFVKELNEGDLGSLGKMLNGVNDYFPEGVNVSFAKILGPNKLFVQTYERGVGFTNACGTGMSATSLAFAMLHKEYFDSNKDIEVFNPGGKVKTNIKLDSIPENSQIRLIGNATFTHTLELSESDLHKAVLSSVKIEITGEENNYQAFVKSIQ</sequence>
<protein>
    <recommendedName>
        <fullName evidence="3 8">Diaminopimelate epimerase</fullName>
        <shortName evidence="8">DAP epimerase</shortName>
        <ecNumber evidence="3 8">5.1.1.7</ecNumber>
    </recommendedName>
    <alternativeName>
        <fullName evidence="8">PLP-independent amino acid racemase</fullName>
    </alternativeName>
</protein>
<dbReference type="SUPFAM" id="SSF54506">
    <property type="entry name" value="Diaminopimelate epimerase-like"/>
    <property type="match status" value="2"/>
</dbReference>
<keyword evidence="8" id="KW-0963">Cytoplasm</keyword>
<dbReference type="InterPro" id="IPR001653">
    <property type="entry name" value="DAP_epimerase_DapF"/>
</dbReference>
<feature type="site" description="Could be important to modulate the pK values of the two catalytic cysteine residues" evidence="8">
    <location>
        <position position="171"/>
    </location>
</feature>
<gene>
    <name evidence="8" type="primary">dapF</name>
    <name evidence="10" type="ORF">FC72_GL001286</name>
</gene>
<keyword evidence="6 8" id="KW-0413">Isomerase</keyword>
<feature type="binding site" evidence="8">
    <location>
        <position position="169"/>
    </location>
    <ligand>
        <name>substrate</name>
    </ligand>
</feature>
<evidence type="ECO:0000256" key="3">
    <source>
        <dbReference type="ARBA" id="ARBA00013080"/>
    </source>
</evidence>
<feature type="binding site" evidence="8">
    <location>
        <begin position="221"/>
        <end position="222"/>
    </location>
    <ligand>
        <name>substrate</name>
    </ligand>
</feature>
<dbReference type="AlphaFoldDB" id="A0A0R1J5B9"/>
<keyword evidence="11" id="KW-1185">Reference proteome</keyword>
<keyword evidence="5 8" id="KW-0457">Lysine biosynthesis</keyword>
<feature type="binding site" evidence="8">
    <location>
        <position position="12"/>
    </location>
    <ligand>
        <name>substrate</name>
    </ligand>
</feature>
<feature type="site" description="Could be important to modulate the pK values of the two catalytic cysteine residues" evidence="8">
    <location>
        <position position="221"/>
    </location>
</feature>
<dbReference type="EC" id="5.1.1.7" evidence="3 8"/>
<dbReference type="GO" id="GO:0009089">
    <property type="term" value="P:lysine biosynthetic process via diaminopimelate"/>
    <property type="evidence" value="ECO:0007669"/>
    <property type="project" value="UniProtKB-UniRule"/>
</dbReference>
<dbReference type="OrthoDB" id="9805408at2"/>
<evidence type="ECO:0000313" key="11">
    <source>
        <dbReference type="Proteomes" id="UP000050929"/>
    </source>
</evidence>
<dbReference type="UniPathway" id="UPA00034">
    <property type="reaction ID" value="UER00025"/>
</dbReference>
<comment type="caution">
    <text evidence="8">Lacks conserved residue(s) required for the propagation of feature annotation.</text>
</comment>
<dbReference type="RefSeq" id="WP_057767325.1">
    <property type="nucleotide sequence ID" value="NZ_AZDG01000027.1"/>
</dbReference>
<dbReference type="HAMAP" id="MF_00197">
    <property type="entry name" value="DAP_epimerase"/>
    <property type="match status" value="1"/>
</dbReference>
<dbReference type="Proteomes" id="UP000050929">
    <property type="component" value="Unassembled WGS sequence"/>
</dbReference>
<dbReference type="GO" id="GO:0008837">
    <property type="term" value="F:diaminopimelate epimerase activity"/>
    <property type="evidence" value="ECO:0007669"/>
    <property type="project" value="UniProtKB-UniRule"/>
</dbReference>
<comment type="subcellular location">
    <subcellularLocation>
        <location evidence="8">Cytoplasm</location>
    </subcellularLocation>
</comment>
<feature type="binding site" evidence="8">
    <location>
        <position position="71"/>
    </location>
    <ligand>
        <name>substrate</name>
    </ligand>
</feature>
<feature type="active site" description="Proton donor" evidence="8">
    <location>
        <position position="80"/>
    </location>
</feature>